<reference evidence="2" key="1">
    <citation type="journal article" date="2019" name="Int. J. Syst. Evol. Microbiol.">
        <title>The Global Catalogue of Microorganisms (GCM) 10K type strain sequencing project: providing services to taxonomists for standard genome sequencing and annotation.</title>
        <authorList>
            <consortium name="The Broad Institute Genomics Platform"/>
            <consortium name="The Broad Institute Genome Sequencing Center for Infectious Disease"/>
            <person name="Wu L."/>
            <person name="Ma J."/>
        </authorList>
    </citation>
    <scope>NUCLEOTIDE SEQUENCE [LARGE SCALE GENOMIC DNA]</scope>
    <source>
        <strain evidence="2">CECT 7131</strain>
    </source>
</reference>
<sequence length="266" mass="29430">MANNSGDVRLQINAMTRKFLTEADALLDGYEIVLENEIRHRGLRLPSPDKPVSIHSVSVFPAELGHSDLDAVKRFLDENRDYRFDLFSIHLARDALSGISTGRLMPISYNRSTLDVMAASISKIAKAVSLPLLIENVSEYYQCIDAEMDALDFLHELSSRTGTSILFDVNNFLINTANFGGNIERWQEFISHGRVREIHLAGNRMVAGYAVDTHDSPVSEDALMIVRTITQQASGPITVVLERDANLGGSGDLLSELSRVRDALSV</sequence>
<accession>A0ABT8AEW3</accession>
<dbReference type="EMBL" id="JAUFPN010000200">
    <property type="protein sequence ID" value="MDN3568006.1"/>
    <property type="molecule type" value="Genomic_DNA"/>
</dbReference>
<keyword evidence="2" id="KW-1185">Reference proteome</keyword>
<dbReference type="InterPro" id="IPR036237">
    <property type="entry name" value="Xyl_isomerase-like_sf"/>
</dbReference>
<dbReference type="Gene3D" id="3.20.20.150">
    <property type="entry name" value="Divalent-metal-dependent TIM barrel enzymes"/>
    <property type="match status" value="1"/>
</dbReference>
<dbReference type="RefSeq" id="WP_290320097.1">
    <property type="nucleotide sequence ID" value="NZ_JAUFPN010000200.1"/>
</dbReference>
<evidence type="ECO:0000313" key="2">
    <source>
        <dbReference type="Proteomes" id="UP001529369"/>
    </source>
</evidence>
<evidence type="ECO:0000313" key="1">
    <source>
        <dbReference type="EMBL" id="MDN3568006.1"/>
    </source>
</evidence>
<dbReference type="PANTHER" id="PTHR42194:SF1">
    <property type="entry name" value="UPF0276 PROTEIN HI_1600"/>
    <property type="match status" value="1"/>
</dbReference>
<dbReference type="PANTHER" id="PTHR42194">
    <property type="entry name" value="UPF0276 PROTEIN HI_1600"/>
    <property type="match status" value="1"/>
</dbReference>
<organism evidence="1 2">
    <name type="scientific">Paeniroseomonas aquatica</name>
    <dbReference type="NCBI Taxonomy" id="373043"/>
    <lineage>
        <taxon>Bacteria</taxon>
        <taxon>Pseudomonadati</taxon>
        <taxon>Pseudomonadota</taxon>
        <taxon>Alphaproteobacteria</taxon>
        <taxon>Acetobacterales</taxon>
        <taxon>Acetobacteraceae</taxon>
        <taxon>Paeniroseomonas</taxon>
    </lineage>
</organism>
<dbReference type="SUPFAM" id="SSF51658">
    <property type="entry name" value="Xylose isomerase-like"/>
    <property type="match status" value="1"/>
</dbReference>
<dbReference type="InterPro" id="IPR007801">
    <property type="entry name" value="MbnB/TglH/ChrH"/>
</dbReference>
<proteinExistence type="predicted"/>
<comment type="caution">
    <text evidence="1">The sequence shown here is derived from an EMBL/GenBank/DDBJ whole genome shotgun (WGS) entry which is preliminary data.</text>
</comment>
<name>A0ABT8AEW3_9PROT</name>
<dbReference type="Proteomes" id="UP001529369">
    <property type="component" value="Unassembled WGS sequence"/>
</dbReference>
<dbReference type="Pfam" id="PF05114">
    <property type="entry name" value="MbnB_TglH_ChrH"/>
    <property type="match status" value="1"/>
</dbReference>
<protein>
    <submittedName>
        <fullName evidence="1">DUF692 family protein</fullName>
    </submittedName>
</protein>
<gene>
    <name evidence="1" type="ORF">QWZ14_26805</name>
</gene>